<proteinExistence type="predicted"/>
<feature type="transmembrane region" description="Helical" evidence="1">
    <location>
        <begin position="21"/>
        <end position="43"/>
    </location>
</feature>
<dbReference type="PANTHER" id="PTHR34219">
    <property type="entry name" value="IRON-REGULATED INNER MEMBRANE PROTEIN-RELATED"/>
    <property type="match status" value="1"/>
</dbReference>
<keyword evidence="1" id="KW-0812">Transmembrane</keyword>
<comment type="caution">
    <text evidence="2">The sequence shown here is derived from an EMBL/GenBank/DDBJ whole genome shotgun (WGS) entry which is preliminary data.</text>
</comment>
<dbReference type="EMBL" id="JBHTND010000004">
    <property type="protein sequence ID" value="MFD1300817.1"/>
    <property type="molecule type" value="Genomic_DNA"/>
</dbReference>
<reference evidence="3" key="1">
    <citation type="journal article" date="2019" name="Int. J. Syst. Evol. Microbiol.">
        <title>The Global Catalogue of Microorganisms (GCM) 10K type strain sequencing project: providing services to taxonomists for standard genome sequencing and annotation.</title>
        <authorList>
            <consortium name="The Broad Institute Genomics Platform"/>
            <consortium name="The Broad Institute Genome Sequencing Center for Infectious Disease"/>
            <person name="Wu L."/>
            <person name="Ma J."/>
        </authorList>
    </citation>
    <scope>NUCLEOTIDE SEQUENCE [LARGE SCALE GENOMIC DNA]</scope>
    <source>
        <strain evidence="3">CCUG 56108</strain>
    </source>
</reference>
<feature type="transmembrane region" description="Helical" evidence="1">
    <location>
        <begin position="345"/>
        <end position="366"/>
    </location>
</feature>
<accession>A0ABW3WU04</accession>
<keyword evidence="3" id="KW-1185">Reference proteome</keyword>
<dbReference type="RefSeq" id="WP_238204023.1">
    <property type="nucleotide sequence ID" value="NZ_JBHTND010000004.1"/>
</dbReference>
<protein>
    <submittedName>
        <fullName evidence="2">PepSY-associated TM helix domain-containing protein</fullName>
    </submittedName>
</protein>
<organism evidence="2 3">
    <name type="scientific">Methylobacterium marchantiae</name>
    <dbReference type="NCBI Taxonomy" id="600331"/>
    <lineage>
        <taxon>Bacteria</taxon>
        <taxon>Pseudomonadati</taxon>
        <taxon>Pseudomonadota</taxon>
        <taxon>Alphaproteobacteria</taxon>
        <taxon>Hyphomicrobiales</taxon>
        <taxon>Methylobacteriaceae</taxon>
        <taxon>Methylobacterium</taxon>
    </lineage>
</organism>
<sequence length="394" mass="43230">MATGPDAPRLRAFRLWSFVHTWTSLISMVFMLMLCLTGLPLIFHHELNGFLGYEPEVPTMPAGTAHVSLDRIVASAQASKPGLVVQYLVFDHDEPDVAFVNLARDVRSPPSDMTILSMDLRNAALLREPKPNEGPVGFLLQLHVDMFLGLGGKLFLGAMGFLFVMAIVSGIVLYGPFMRKLDFGTVRRNRTRRIHWLDWHNLVGVATLCWALIVGGTGVVNTWADLMLKVWQFGQLAEMTAPYRDAPRPARLASIAEAVATAKAAAPNMTPRFVAYPGTVVSSNNHYAVFMAGDTPLTSRLLKPALIDAETGHLTDMRAMPWYIQALLVSQPLHFGDYGGLPLKVVWALLDLATIVVLGSGLYLWIARRRSRATDAKTIGDRGRTGASRLGAAE</sequence>
<keyword evidence="1" id="KW-1133">Transmembrane helix</keyword>
<dbReference type="PANTHER" id="PTHR34219:SF3">
    <property type="entry name" value="BLL7967 PROTEIN"/>
    <property type="match status" value="1"/>
</dbReference>
<gene>
    <name evidence="2" type="ORF">ACFQ4G_04365</name>
</gene>
<dbReference type="Pfam" id="PF03929">
    <property type="entry name" value="PepSY_TM"/>
    <property type="match status" value="1"/>
</dbReference>
<evidence type="ECO:0000313" key="3">
    <source>
        <dbReference type="Proteomes" id="UP001597176"/>
    </source>
</evidence>
<dbReference type="InterPro" id="IPR005625">
    <property type="entry name" value="PepSY-ass_TM"/>
</dbReference>
<feature type="transmembrane region" description="Helical" evidence="1">
    <location>
        <begin position="154"/>
        <end position="178"/>
    </location>
</feature>
<dbReference type="Proteomes" id="UP001597176">
    <property type="component" value="Unassembled WGS sequence"/>
</dbReference>
<name>A0ABW3WU04_9HYPH</name>
<evidence type="ECO:0000256" key="1">
    <source>
        <dbReference type="SAM" id="Phobius"/>
    </source>
</evidence>
<keyword evidence="1" id="KW-0472">Membrane</keyword>
<evidence type="ECO:0000313" key="2">
    <source>
        <dbReference type="EMBL" id="MFD1300817.1"/>
    </source>
</evidence>
<feature type="transmembrane region" description="Helical" evidence="1">
    <location>
        <begin position="199"/>
        <end position="224"/>
    </location>
</feature>